<proteinExistence type="predicted"/>
<evidence type="ECO:0000256" key="2">
    <source>
        <dbReference type="ARBA" id="ARBA00022771"/>
    </source>
</evidence>
<sequence>MSCLQSPLDRLTQFVIPCYGARKMAFSSWALHGVYLSFSGTIYFTPGRKYPNVVFEGFEYKIRKTSATRNYFRCKREASSCRAKLETFGKCVLIKGRHNHSATYLDKVQQLHSVRVVTLRESVLIHQ</sequence>
<accession>N6TF14</accession>
<gene>
    <name evidence="6" type="ORF">D910_12464</name>
    <name evidence="5" type="ORF">YQE_07134</name>
</gene>
<keyword evidence="2" id="KW-0863">Zinc-finger</keyword>
<dbReference type="EMBL" id="KB740983">
    <property type="protein sequence ID" value="ENN76358.1"/>
    <property type="molecule type" value="Genomic_DNA"/>
</dbReference>
<evidence type="ECO:0000259" key="4">
    <source>
        <dbReference type="Pfam" id="PF04500"/>
    </source>
</evidence>
<reference evidence="5 7" key="1">
    <citation type="journal article" date="2013" name="Genome Biol.">
        <title>Draft genome of the mountain pine beetle, Dendroctonus ponderosae Hopkins, a major forest pest.</title>
        <authorList>
            <person name="Keeling C.I."/>
            <person name="Yuen M.M."/>
            <person name="Liao N.Y."/>
            <person name="Docking T.R."/>
            <person name="Chan S.K."/>
            <person name="Taylor G.A."/>
            <person name="Palmquist D.L."/>
            <person name="Jackman S.D."/>
            <person name="Nguyen A."/>
            <person name="Li M."/>
            <person name="Henderson H."/>
            <person name="Janes J.K."/>
            <person name="Zhao Y."/>
            <person name="Pandoh P."/>
            <person name="Moore R."/>
            <person name="Sperling F.A."/>
            <person name="Huber D.P."/>
            <person name="Birol I."/>
            <person name="Jones S.J."/>
            <person name="Bohlmann J."/>
        </authorList>
    </citation>
    <scope>NUCLEOTIDE SEQUENCE</scope>
</reference>
<protein>
    <recommendedName>
        <fullName evidence="4">FLYWCH-type domain-containing protein</fullName>
    </recommendedName>
</protein>
<dbReference type="HOGENOM" id="CLU_1972741_0_0_1"/>
<keyword evidence="1" id="KW-0479">Metal-binding</keyword>
<dbReference type="EMBL" id="KB632410">
    <property type="protein sequence ID" value="ERL95196.1"/>
    <property type="molecule type" value="Genomic_DNA"/>
</dbReference>
<keyword evidence="3" id="KW-0862">Zinc</keyword>
<feature type="non-terminal residue" evidence="5">
    <location>
        <position position="1"/>
    </location>
</feature>
<name>N6TF14_DENPD</name>
<evidence type="ECO:0000256" key="3">
    <source>
        <dbReference type="ARBA" id="ARBA00022833"/>
    </source>
</evidence>
<dbReference type="Gene3D" id="2.20.25.240">
    <property type="match status" value="1"/>
</dbReference>
<feature type="domain" description="FLYWCH-type" evidence="4">
    <location>
        <begin position="44"/>
        <end position="100"/>
    </location>
</feature>
<dbReference type="Proteomes" id="UP000030742">
    <property type="component" value="Unassembled WGS sequence"/>
</dbReference>
<dbReference type="InterPro" id="IPR007588">
    <property type="entry name" value="Znf_FLYWCH"/>
</dbReference>
<evidence type="ECO:0000313" key="6">
    <source>
        <dbReference type="EMBL" id="ERL95196.1"/>
    </source>
</evidence>
<evidence type="ECO:0000313" key="7">
    <source>
        <dbReference type="Proteomes" id="UP000030742"/>
    </source>
</evidence>
<evidence type="ECO:0000256" key="1">
    <source>
        <dbReference type="ARBA" id="ARBA00022723"/>
    </source>
</evidence>
<organism evidence="5">
    <name type="scientific">Dendroctonus ponderosae</name>
    <name type="common">Mountain pine beetle</name>
    <dbReference type="NCBI Taxonomy" id="77166"/>
    <lineage>
        <taxon>Eukaryota</taxon>
        <taxon>Metazoa</taxon>
        <taxon>Ecdysozoa</taxon>
        <taxon>Arthropoda</taxon>
        <taxon>Hexapoda</taxon>
        <taxon>Insecta</taxon>
        <taxon>Pterygota</taxon>
        <taxon>Neoptera</taxon>
        <taxon>Endopterygota</taxon>
        <taxon>Coleoptera</taxon>
        <taxon>Polyphaga</taxon>
        <taxon>Cucujiformia</taxon>
        <taxon>Curculionidae</taxon>
        <taxon>Scolytinae</taxon>
        <taxon>Dendroctonus</taxon>
    </lineage>
</organism>
<dbReference type="Pfam" id="PF04500">
    <property type="entry name" value="FLYWCH"/>
    <property type="match status" value="1"/>
</dbReference>
<evidence type="ECO:0000313" key="5">
    <source>
        <dbReference type="EMBL" id="ENN76358.1"/>
    </source>
</evidence>
<dbReference type="AlphaFoldDB" id="N6TF14"/>
<dbReference type="GO" id="GO:0008270">
    <property type="term" value="F:zinc ion binding"/>
    <property type="evidence" value="ECO:0007669"/>
    <property type="project" value="UniProtKB-KW"/>
</dbReference>